<evidence type="ECO:0000313" key="3">
    <source>
        <dbReference type="Proteomes" id="UP000193218"/>
    </source>
</evidence>
<feature type="compositionally biased region" description="Pro residues" evidence="1">
    <location>
        <begin position="308"/>
        <end position="317"/>
    </location>
</feature>
<feature type="compositionally biased region" description="Basic and acidic residues" evidence="1">
    <location>
        <begin position="323"/>
        <end position="333"/>
    </location>
</feature>
<feature type="region of interest" description="Disordered" evidence="1">
    <location>
        <begin position="55"/>
        <end position="87"/>
    </location>
</feature>
<keyword evidence="3" id="KW-1185">Reference proteome</keyword>
<name>A0A1Y1UA27_9TREE</name>
<dbReference type="RefSeq" id="XP_021869117.1">
    <property type="nucleotide sequence ID" value="XM_022016595.1"/>
</dbReference>
<proteinExistence type="predicted"/>
<feature type="region of interest" description="Disordered" evidence="1">
    <location>
        <begin position="306"/>
        <end position="333"/>
    </location>
</feature>
<evidence type="ECO:0000313" key="2">
    <source>
        <dbReference type="EMBL" id="ORX34901.1"/>
    </source>
</evidence>
<dbReference type="Proteomes" id="UP000193218">
    <property type="component" value="Unassembled WGS sequence"/>
</dbReference>
<sequence length="333" mass="37541">MSLRTPRSSPMERDRPTSSLGFRSLFRSLGPSVGKSAGSQTLDRLRSATPIFHTPLKRSSTRPSVHFRPSPTSKYDVSSPTTRIPVPARPVTPAQLAISTVEDRRDPKWKHIEADWQRQANFLKIPHRNCLLGAVCLDIRDPLDFSASFYLEYVRDRPIRLPRPEISSSVAPATTPEAVSHSPESPLATFPHRSIIQTWTTQGTSTLRSRQILDRPRPIKRRCQTPDPDLFRDTSFPVSSANTVQAITSSRHVRRRTQSAPHFSQRIFGIPRPKRDNILGSPWSIVGPATPIDTDSEGWHTWDVVPHPQRPVSPPSDRPLGPRLERLRRMGLP</sequence>
<dbReference type="GeneID" id="33558404"/>
<gene>
    <name evidence="2" type="ORF">BD324DRAFT_633122</name>
</gene>
<comment type="caution">
    <text evidence="2">The sequence shown here is derived from an EMBL/GenBank/DDBJ whole genome shotgun (WGS) entry which is preliminary data.</text>
</comment>
<evidence type="ECO:0000256" key="1">
    <source>
        <dbReference type="SAM" id="MobiDB-lite"/>
    </source>
</evidence>
<dbReference type="AlphaFoldDB" id="A0A1Y1UA27"/>
<protein>
    <submittedName>
        <fullName evidence="2">Uncharacterized protein</fullName>
    </submittedName>
</protein>
<feature type="region of interest" description="Disordered" evidence="1">
    <location>
        <begin position="1"/>
        <end position="23"/>
    </location>
</feature>
<dbReference type="EMBL" id="NBSH01000012">
    <property type="protein sequence ID" value="ORX34901.1"/>
    <property type="molecule type" value="Genomic_DNA"/>
</dbReference>
<accession>A0A1Y1UA27</accession>
<organism evidence="2 3">
    <name type="scientific">Kockovaella imperatae</name>
    <dbReference type="NCBI Taxonomy" id="4999"/>
    <lineage>
        <taxon>Eukaryota</taxon>
        <taxon>Fungi</taxon>
        <taxon>Dikarya</taxon>
        <taxon>Basidiomycota</taxon>
        <taxon>Agaricomycotina</taxon>
        <taxon>Tremellomycetes</taxon>
        <taxon>Tremellales</taxon>
        <taxon>Cuniculitremaceae</taxon>
        <taxon>Kockovaella</taxon>
    </lineage>
</organism>
<feature type="region of interest" description="Disordered" evidence="1">
    <location>
        <begin position="167"/>
        <end position="187"/>
    </location>
</feature>
<feature type="compositionally biased region" description="Polar residues" evidence="1">
    <location>
        <begin position="70"/>
        <end position="82"/>
    </location>
</feature>
<dbReference type="InParanoid" id="A0A1Y1UA27"/>
<reference evidence="2 3" key="1">
    <citation type="submission" date="2017-03" db="EMBL/GenBank/DDBJ databases">
        <title>Widespread Adenine N6-methylation of Active Genes in Fungi.</title>
        <authorList>
            <consortium name="DOE Joint Genome Institute"/>
            <person name="Mondo S.J."/>
            <person name="Dannebaum R.O."/>
            <person name="Kuo R.C."/>
            <person name="Louie K.B."/>
            <person name="Bewick A.J."/>
            <person name="Labutti K."/>
            <person name="Haridas S."/>
            <person name="Kuo A."/>
            <person name="Salamov A."/>
            <person name="Ahrendt S.R."/>
            <person name="Lau R."/>
            <person name="Bowen B.P."/>
            <person name="Lipzen A."/>
            <person name="Sullivan W."/>
            <person name="Andreopoulos W.B."/>
            <person name="Clum A."/>
            <person name="Lindquist E."/>
            <person name="Daum C."/>
            <person name="Northen T.R."/>
            <person name="Ramamoorthy G."/>
            <person name="Schmitz R.J."/>
            <person name="Gryganskyi A."/>
            <person name="Culley D."/>
            <person name="Magnuson J."/>
            <person name="James T.Y."/>
            <person name="O'Malley M.A."/>
            <person name="Stajich J.E."/>
            <person name="Spatafora J.W."/>
            <person name="Visel A."/>
            <person name="Grigoriev I.V."/>
        </authorList>
    </citation>
    <scope>NUCLEOTIDE SEQUENCE [LARGE SCALE GENOMIC DNA]</scope>
    <source>
        <strain evidence="2 3">NRRL Y-17943</strain>
    </source>
</reference>